<organism evidence="1 2">
    <name type="scientific">Mycena alexandri</name>
    <dbReference type="NCBI Taxonomy" id="1745969"/>
    <lineage>
        <taxon>Eukaryota</taxon>
        <taxon>Fungi</taxon>
        <taxon>Dikarya</taxon>
        <taxon>Basidiomycota</taxon>
        <taxon>Agaricomycotina</taxon>
        <taxon>Agaricomycetes</taxon>
        <taxon>Agaricomycetidae</taxon>
        <taxon>Agaricales</taxon>
        <taxon>Marasmiineae</taxon>
        <taxon>Mycenaceae</taxon>
        <taxon>Mycena</taxon>
    </lineage>
</organism>
<evidence type="ECO:0000313" key="2">
    <source>
        <dbReference type="Proteomes" id="UP001218188"/>
    </source>
</evidence>
<protein>
    <submittedName>
        <fullName evidence="1">Uncharacterized protein</fullName>
    </submittedName>
</protein>
<comment type="caution">
    <text evidence="1">The sequence shown here is derived from an EMBL/GenBank/DDBJ whole genome shotgun (WGS) entry which is preliminary data.</text>
</comment>
<proteinExistence type="predicted"/>
<reference evidence="1" key="1">
    <citation type="submission" date="2023-03" db="EMBL/GenBank/DDBJ databases">
        <title>Massive genome expansion in bonnet fungi (Mycena s.s.) driven by repeated elements and novel gene families across ecological guilds.</title>
        <authorList>
            <consortium name="Lawrence Berkeley National Laboratory"/>
            <person name="Harder C.B."/>
            <person name="Miyauchi S."/>
            <person name="Viragh M."/>
            <person name="Kuo A."/>
            <person name="Thoen E."/>
            <person name="Andreopoulos B."/>
            <person name="Lu D."/>
            <person name="Skrede I."/>
            <person name="Drula E."/>
            <person name="Henrissat B."/>
            <person name="Morin E."/>
            <person name="Kohler A."/>
            <person name="Barry K."/>
            <person name="LaButti K."/>
            <person name="Morin E."/>
            <person name="Salamov A."/>
            <person name="Lipzen A."/>
            <person name="Mereny Z."/>
            <person name="Hegedus B."/>
            <person name="Baldrian P."/>
            <person name="Stursova M."/>
            <person name="Weitz H."/>
            <person name="Taylor A."/>
            <person name="Grigoriev I.V."/>
            <person name="Nagy L.G."/>
            <person name="Martin F."/>
            <person name="Kauserud H."/>
        </authorList>
    </citation>
    <scope>NUCLEOTIDE SEQUENCE</scope>
    <source>
        <strain evidence="1">CBHHK200</strain>
    </source>
</reference>
<dbReference type="Proteomes" id="UP001218188">
    <property type="component" value="Unassembled WGS sequence"/>
</dbReference>
<sequence length="245" mass="27227">MRGSDSLWRSSSPSLFPTSLRSTHVPSSVLSTRRTGAMHQAKAVDLSRLHVLYFSLLFFVKWRRIYPLLTPNHKRKVGLSLLNQQSCRLLLMLRQHHHPAPAQSASTFLHLCLSLSIGGLFTESFDRLALIPVSSAAEPIANQQPATTFFAEQTLTDSAALPPVLPQVEVPETAVVTRPSELNIRKKTSITSFLRRASPSIRSASSIQTPSLRSVPPAEAAFAEELKGWGVKVFIKKLTQRQRLR</sequence>
<name>A0AAD6SKZ0_9AGAR</name>
<dbReference type="EMBL" id="JARJCM010000117">
    <property type="protein sequence ID" value="KAJ7028030.1"/>
    <property type="molecule type" value="Genomic_DNA"/>
</dbReference>
<accession>A0AAD6SKZ0</accession>
<keyword evidence="2" id="KW-1185">Reference proteome</keyword>
<dbReference type="AlphaFoldDB" id="A0AAD6SKZ0"/>
<gene>
    <name evidence="1" type="ORF">C8F04DRAFT_1266420</name>
</gene>
<evidence type="ECO:0000313" key="1">
    <source>
        <dbReference type="EMBL" id="KAJ7028030.1"/>
    </source>
</evidence>